<name>A0ABU0B635_9HYPH</name>
<dbReference type="NCBIfam" id="TIGR01539">
    <property type="entry name" value="portal_lambda"/>
    <property type="match status" value="1"/>
</dbReference>
<protein>
    <submittedName>
        <fullName evidence="1">Lambda family phage portal protein</fullName>
    </submittedName>
</protein>
<proteinExistence type="predicted"/>
<comment type="caution">
    <text evidence="1">The sequence shown here is derived from an EMBL/GenBank/DDBJ whole genome shotgun (WGS) entry which is preliminary data.</text>
</comment>
<dbReference type="EMBL" id="JAUSUI010000001">
    <property type="protein sequence ID" value="MDQ0301281.1"/>
    <property type="molecule type" value="Genomic_DNA"/>
</dbReference>
<reference evidence="1 2" key="1">
    <citation type="submission" date="2023-07" db="EMBL/GenBank/DDBJ databases">
        <title>Genomic Encyclopedia of Type Strains, Phase IV (KMG-IV): sequencing the most valuable type-strain genomes for metagenomic binning, comparative biology and taxonomic classification.</title>
        <authorList>
            <person name="Goeker M."/>
        </authorList>
    </citation>
    <scope>NUCLEOTIDE SEQUENCE [LARGE SCALE GENOMIC DNA]</scope>
    <source>
        <strain evidence="1 2">DSM 2457</strain>
    </source>
</reference>
<sequence>MGLIDRMRAAAHAFRSIEAGGSGQRWSRGKVLRSPAREITTRRQLAAERAAWLAMNDATAAAIVAHWATNLASDGPSIVPRTADAALRRHVSDAWSRWWDRADAEGRDDFAGILTRAARGIVAAGEAFLVMEADEAGELVLRSIAPEQVDATMTRPVTGGNIVAGIQMDARGRPTRFWIRPASDAMPAAYALTAQPVDAADVLHAFRRDHPGQVRGLSWLAPVATKLDQLAELDDSALALAQTASLFGGVLVNATGQPGDDISPASGLSPGALVELPPGVDVRFSDPPAFTGADALRREMLRSVASGVGLPYELVTADLSAVNYSSMRAGFGEFRKRVDVLRRTLVEAQIVRPLWRRWLTIEALHGRIAPNVAGSLEPIIAWSAWLPIDPAKDVEADIAALTAGLTSRAELVAKRGRDIAELDAELAADTFIPKENKT</sequence>
<dbReference type="InterPro" id="IPR006429">
    <property type="entry name" value="Phage_lambda_portal"/>
</dbReference>
<dbReference type="RefSeq" id="WP_307017513.1">
    <property type="nucleotide sequence ID" value="NZ_JAUSUI010000001.1"/>
</dbReference>
<evidence type="ECO:0000313" key="2">
    <source>
        <dbReference type="Proteomes" id="UP001224682"/>
    </source>
</evidence>
<dbReference type="Proteomes" id="UP001224682">
    <property type="component" value="Unassembled WGS sequence"/>
</dbReference>
<gene>
    <name evidence="1" type="ORF">J2S75_000292</name>
</gene>
<dbReference type="Pfam" id="PF05136">
    <property type="entry name" value="Phage_portal_2"/>
    <property type="match status" value="1"/>
</dbReference>
<keyword evidence="2" id="KW-1185">Reference proteome</keyword>
<evidence type="ECO:0000313" key="1">
    <source>
        <dbReference type="EMBL" id="MDQ0301281.1"/>
    </source>
</evidence>
<organism evidence="1 2">
    <name type="scientific">Ancylobacter polymorphus</name>
    <dbReference type="NCBI Taxonomy" id="223390"/>
    <lineage>
        <taxon>Bacteria</taxon>
        <taxon>Pseudomonadati</taxon>
        <taxon>Pseudomonadota</taxon>
        <taxon>Alphaproteobacteria</taxon>
        <taxon>Hyphomicrobiales</taxon>
        <taxon>Xanthobacteraceae</taxon>
        <taxon>Ancylobacter</taxon>
    </lineage>
</organism>
<accession>A0ABU0B635</accession>